<evidence type="ECO:0000313" key="1">
    <source>
        <dbReference type="EMBL" id="CAB3995364.1"/>
    </source>
</evidence>
<evidence type="ECO:0000313" key="2">
    <source>
        <dbReference type="Proteomes" id="UP001152795"/>
    </source>
</evidence>
<name>A0A7D9HXR3_PARCT</name>
<comment type="caution">
    <text evidence="1">The sequence shown here is derived from an EMBL/GenBank/DDBJ whole genome shotgun (WGS) entry which is preliminary data.</text>
</comment>
<reference evidence="1" key="1">
    <citation type="submission" date="2020-04" db="EMBL/GenBank/DDBJ databases">
        <authorList>
            <person name="Alioto T."/>
            <person name="Alioto T."/>
            <person name="Gomez Garrido J."/>
        </authorList>
    </citation>
    <scope>NUCLEOTIDE SEQUENCE</scope>
    <source>
        <strain evidence="1">A484AB</strain>
    </source>
</reference>
<dbReference type="AlphaFoldDB" id="A0A7D9HXR3"/>
<dbReference type="Proteomes" id="UP001152795">
    <property type="component" value="Unassembled WGS sequence"/>
</dbReference>
<accession>A0A7D9HXR3</accession>
<organism evidence="1 2">
    <name type="scientific">Paramuricea clavata</name>
    <name type="common">Red gorgonian</name>
    <name type="synonym">Violescent sea-whip</name>
    <dbReference type="NCBI Taxonomy" id="317549"/>
    <lineage>
        <taxon>Eukaryota</taxon>
        <taxon>Metazoa</taxon>
        <taxon>Cnidaria</taxon>
        <taxon>Anthozoa</taxon>
        <taxon>Octocorallia</taxon>
        <taxon>Malacalcyonacea</taxon>
        <taxon>Plexauridae</taxon>
        <taxon>Paramuricea</taxon>
    </lineage>
</organism>
<protein>
    <submittedName>
        <fullName evidence="1">Uncharacterized protein</fullName>
    </submittedName>
</protein>
<gene>
    <name evidence="1" type="ORF">PACLA_8A065984</name>
</gene>
<sequence>MDVYEYVLTRPSPISFKNFLKRRYLDLLRSAFEQYSKDLKYFVGMTFGSKMSHPSSKARISALDKLKQSNAAKLELETRKMEERIRSLKEKMMKEKEERE</sequence>
<proteinExistence type="predicted"/>
<dbReference type="EMBL" id="CACRXK020002648">
    <property type="protein sequence ID" value="CAB3995364.1"/>
    <property type="molecule type" value="Genomic_DNA"/>
</dbReference>
<keyword evidence="2" id="KW-1185">Reference proteome</keyword>